<dbReference type="EMBL" id="LXQA010084663">
    <property type="protein sequence ID" value="MCI12557.1"/>
    <property type="molecule type" value="Genomic_DNA"/>
</dbReference>
<accession>A0A392PLP2</accession>
<protein>
    <submittedName>
        <fullName evidence="1">Linoleate 13S-lipoxygenase 2-1 chloroplastic-like</fullName>
    </submittedName>
</protein>
<feature type="non-terminal residue" evidence="1">
    <location>
        <position position="76"/>
    </location>
</feature>
<comment type="caution">
    <text evidence="1">The sequence shown here is derived from an EMBL/GenBank/DDBJ whole genome shotgun (WGS) entry which is preliminary data.</text>
</comment>
<organism evidence="1 2">
    <name type="scientific">Trifolium medium</name>
    <dbReference type="NCBI Taxonomy" id="97028"/>
    <lineage>
        <taxon>Eukaryota</taxon>
        <taxon>Viridiplantae</taxon>
        <taxon>Streptophyta</taxon>
        <taxon>Embryophyta</taxon>
        <taxon>Tracheophyta</taxon>
        <taxon>Spermatophyta</taxon>
        <taxon>Magnoliopsida</taxon>
        <taxon>eudicotyledons</taxon>
        <taxon>Gunneridae</taxon>
        <taxon>Pentapetalae</taxon>
        <taxon>rosids</taxon>
        <taxon>fabids</taxon>
        <taxon>Fabales</taxon>
        <taxon>Fabaceae</taxon>
        <taxon>Papilionoideae</taxon>
        <taxon>50 kb inversion clade</taxon>
        <taxon>NPAAA clade</taxon>
        <taxon>Hologalegina</taxon>
        <taxon>IRL clade</taxon>
        <taxon>Trifolieae</taxon>
        <taxon>Trifolium</taxon>
    </lineage>
</organism>
<name>A0A392PLP2_9FABA</name>
<dbReference type="Proteomes" id="UP000265520">
    <property type="component" value="Unassembled WGS sequence"/>
</dbReference>
<reference evidence="1 2" key="1">
    <citation type="journal article" date="2018" name="Front. Plant Sci.">
        <title>Red Clover (Trifolium pratense) and Zigzag Clover (T. medium) - A Picture of Genomic Similarities and Differences.</title>
        <authorList>
            <person name="Dluhosova J."/>
            <person name="Istvanek J."/>
            <person name="Nedelnik J."/>
            <person name="Repkova J."/>
        </authorList>
    </citation>
    <scope>NUCLEOTIDE SEQUENCE [LARGE SCALE GENOMIC DNA]</scope>
    <source>
        <strain evidence="2">cv. 10/8</strain>
        <tissue evidence="1">Leaf</tissue>
    </source>
</reference>
<evidence type="ECO:0000313" key="1">
    <source>
        <dbReference type="EMBL" id="MCI12557.1"/>
    </source>
</evidence>
<dbReference type="AlphaFoldDB" id="A0A392PLP2"/>
<evidence type="ECO:0000313" key="2">
    <source>
        <dbReference type="Proteomes" id="UP000265520"/>
    </source>
</evidence>
<sequence length="76" mass="8218">MDCVAQFVKAVLTCGSGNNDTNTKSHNNLIKVKAIVTLKHSDDGLLPNLVDDGIQKIEELVGKTLVLELVSNELDQ</sequence>
<keyword evidence="2" id="KW-1185">Reference proteome</keyword>
<proteinExistence type="predicted"/>